<dbReference type="Proteomes" id="UP000056090">
    <property type="component" value="Chromosome"/>
</dbReference>
<comment type="catalytic activity">
    <reaction evidence="1">
        <text>5-hydroxy-2-oxo-4-ureido-2,5-dihydro-1H-imidazole-5-carboxylate + H(+) = (S)-allantoin + CO2</text>
        <dbReference type="Rhea" id="RHEA:26301"/>
        <dbReference type="ChEBI" id="CHEBI:15378"/>
        <dbReference type="ChEBI" id="CHEBI:15678"/>
        <dbReference type="ChEBI" id="CHEBI:16526"/>
        <dbReference type="ChEBI" id="CHEBI:58639"/>
        <dbReference type="EC" id="4.1.1.97"/>
    </reaction>
</comment>
<keyword evidence="6" id="KW-0456">Lyase</keyword>
<feature type="domain" description="Oxo-4-hydroxy-4-carboxy-5-ureidoimidazoline decarboxylase" evidence="7">
    <location>
        <begin position="7"/>
        <end position="163"/>
    </location>
</feature>
<accession>A0A075NYL3</accession>
<dbReference type="GO" id="GO:0051997">
    <property type="term" value="F:2-oxo-4-hydroxy-4-carboxy-5-ureidoimidazoline decarboxylase activity"/>
    <property type="evidence" value="ECO:0007669"/>
    <property type="project" value="UniProtKB-EC"/>
</dbReference>
<proteinExistence type="predicted"/>
<dbReference type="GO" id="GO:0006144">
    <property type="term" value="P:purine nucleobase metabolic process"/>
    <property type="evidence" value="ECO:0007669"/>
    <property type="project" value="UniProtKB-KW"/>
</dbReference>
<evidence type="ECO:0000256" key="2">
    <source>
        <dbReference type="ARBA" id="ARBA00004754"/>
    </source>
</evidence>
<dbReference type="InterPro" id="IPR018020">
    <property type="entry name" value="OHCU_decarboxylase"/>
</dbReference>
<dbReference type="Gene3D" id="1.10.3330.10">
    <property type="entry name" value="Oxo-4-hydroxy-4-carboxy-5-ureidoimidazoline decarboxylase"/>
    <property type="match status" value="1"/>
</dbReference>
<protein>
    <recommendedName>
        <fullName evidence="3">2-oxo-4-hydroxy-4-carboxy-5-ureidoimidazoline decarboxylase</fullName>
        <ecNumber evidence="3">4.1.1.97</ecNumber>
    </recommendedName>
</protein>
<dbReference type="InterPro" id="IPR017595">
    <property type="entry name" value="OHCU_decarboxylase-2"/>
</dbReference>
<keyword evidence="4" id="KW-0659">Purine metabolism</keyword>
<evidence type="ECO:0000313" key="11">
    <source>
        <dbReference type="Proteomes" id="UP000264779"/>
    </source>
</evidence>
<dbReference type="RefSeq" id="WP_044056783.1">
    <property type="nucleotide sequence ID" value="NZ_CALBIY010000022.1"/>
</dbReference>
<dbReference type="Pfam" id="PF09349">
    <property type="entry name" value="OHCU_decarbox"/>
    <property type="match status" value="1"/>
</dbReference>
<gene>
    <name evidence="9" type="primary">uraD</name>
    <name evidence="9" type="ORF">DEB45_14995</name>
    <name evidence="8" type="ORF">EP13_07875</name>
</gene>
<reference evidence="8 10" key="1">
    <citation type="submission" date="2014-06" db="EMBL/GenBank/DDBJ databases">
        <title>Genomes of Alteromonas australica, a world apart.</title>
        <authorList>
            <person name="Gonzaga A."/>
            <person name="Lopez-Perez M."/>
            <person name="Rodriguez-Valera F."/>
        </authorList>
    </citation>
    <scope>NUCLEOTIDE SEQUENCE [LARGE SCALE GENOMIC DNA]</scope>
    <source>
        <strain evidence="8 10">H 17</strain>
    </source>
</reference>
<dbReference type="GeneID" id="78254829"/>
<dbReference type="NCBIfam" id="TIGR03180">
    <property type="entry name" value="UraD_2"/>
    <property type="match status" value="1"/>
</dbReference>
<dbReference type="Proteomes" id="UP000264779">
    <property type="component" value="Unassembled WGS sequence"/>
</dbReference>
<evidence type="ECO:0000256" key="6">
    <source>
        <dbReference type="ARBA" id="ARBA00023239"/>
    </source>
</evidence>
<dbReference type="NCBIfam" id="NF010372">
    <property type="entry name" value="PRK13798.1"/>
    <property type="match status" value="1"/>
</dbReference>
<dbReference type="EC" id="4.1.1.97" evidence="3"/>
<evidence type="ECO:0000256" key="3">
    <source>
        <dbReference type="ARBA" id="ARBA00012257"/>
    </source>
</evidence>
<comment type="pathway">
    <text evidence="2">Purine metabolism; urate degradation; (S)-allantoin from urate: step 3/3.</text>
</comment>
<evidence type="ECO:0000313" key="10">
    <source>
        <dbReference type="Proteomes" id="UP000056090"/>
    </source>
</evidence>
<dbReference type="GO" id="GO:0019628">
    <property type="term" value="P:urate catabolic process"/>
    <property type="evidence" value="ECO:0007669"/>
    <property type="project" value="TreeGrafter"/>
</dbReference>
<dbReference type="KEGG" id="aal:EP13_07875"/>
<evidence type="ECO:0000313" key="8">
    <source>
        <dbReference type="EMBL" id="AIF98608.1"/>
    </source>
</evidence>
<reference evidence="9 11" key="2">
    <citation type="journal article" date="2018" name="Nat. Biotechnol.">
        <title>A standardized bacterial taxonomy based on genome phylogeny substantially revises the tree of life.</title>
        <authorList>
            <person name="Parks D.H."/>
            <person name="Chuvochina M."/>
            <person name="Waite D.W."/>
            <person name="Rinke C."/>
            <person name="Skarshewski A."/>
            <person name="Chaumeil P.A."/>
            <person name="Hugenholtz P."/>
        </authorList>
    </citation>
    <scope>NUCLEOTIDE SEQUENCE [LARGE SCALE GENOMIC DNA]</scope>
    <source>
        <strain evidence="9">UBA11621</strain>
    </source>
</reference>
<dbReference type="eggNOG" id="COG3195">
    <property type="taxonomic scope" value="Bacteria"/>
</dbReference>
<sequence length="173" mass="19048">MTLNELNALTPSQAYQYFEQACAAKNWVSQMVEARPYYSLARIETQAKLAWKACNNDDILEAFTAHPMIGDVDSLRAKFANTKAIASGEQSGTAQASEETLLALKKANEDYLKKHGFIFIICATGLSADTMLNALLARLPNSTDEEITIAAGEQLKITLLRLNKALTEEEKSE</sequence>
<dbReference type="PANTHER" id="PTHR43466">
    <property type="entry name" value="2-OXO-4-HYDROXY-4-CARBOXY-5-UREIDOIMIDAZOLINE DECARBOXYLASE-RELATED"/>
    <property type="match status" value="1"/>
</dbReference>
<evidence type="ECO:0000313" key="9">
    <source>
        <dbReference type="EMBL" id="HBU52556.1"/>
    </source>
</evidence>
<organism evidence="8 10">
    <name type="scientific">Alteromonas australica</name>
    <dbReference type="NCBI Taxonomy" id="589873"/>
    <lineage>
        <taxon>Bacteria</taxon>
        <taxon>Pseudomonadati</taxon>
        <taxon>Pseudomonadota</taxon>
        <taxon>Gammaproteobacteria</taxon>
        <taxon>Alteromonadales</taxon>
        <taxon>Alteromonadaceae</taxon>
        <taxon>Alteromonas/Salinimonas group</taxon>
        <taxon>Alteromonas</taxon>
    </lineage>
</organism>
<dbReference type="AlphaFoldDB" id="A0A075NYL3"/>
<evidence type="ECO:0000256" key="1">
    <source>
        <dbReference type="ARBA" id="ARBA00001163"/>
    </source>
</evidence>
<evidence type="ECO:0000259" key="7">
    <source>
        <dbReference type="Pfam" id="PF09349"/>
    </source>
</evidence>
<dbReference type="EMBL" id="DONK01000232">
    <property type="protein sequence ID" value="HBU52556.1"/>
    <property type="molecule type" value="Genomic_DNA"/>
</dbReference>
<evidence type="ECO:0000256" key="5">
    <source>
        <dbReference type="ARBA" id="ARBA00022793"/>
    </source>
</evidence>
<name>A0A075NYL3_9ALTE</name>
<dbReference type="SUPFAM" id="SSF158694">
    <property type="entry name" value="UraD-Like"/>
    <property type="match status" value="1"/>
</dbReference>
<keyword evidence="5" id="KW-0210">Decarboxylase</keyword>
<dbReference type="EMBL" id="CP008849">
    <property type="protein sequence ID" value="AIF98608.1"/>
    <property type="molecule type" value="Genomic_DNA"/>
</dbReference>
<dbReference type="InterPro" id="IPR036778">
    <property type="entry name" value="OHCU_decarboxylase_sf"/>
</dbReference>
<keyword evidence="10" id="KW-1185">Reference proteome</keyword>
<dbReference type="PANTHER" id="PTHR43466:SF1">
    <property type="entry name" value="2-OXO-4-HYDROXY-4-CARBOXY-5-UREIDOIMIDAZOLINE DECARBOXYLASE-RELATED"/>
    <property type="match status" value="1"/>
</dbReference>
<evidence type="ECO:0000256" key="4">
    <source>
        <dbReference type="ARBA" id="ARBA00022631"/>
    </source>
</evidence>